<dbReference type="PROSITE" id="PS50181">
    <property type="entry name" value="FBOX"/>
    <property type="match status" value="1"/>
</dbReference>
<dbReference type="PANTHER" id="PTHR23015">
    <property type="entry name" value="UNCHARACTERIZED C.ELEGANS PROTEIN"/>
    <property type="match status" value="1"/>
</dbReference>
<dbReference type="Proteomes" id="UP000001940">
    <property type="component" value="Chromosome V"/>
</dbReference>
<dbReference type="InterPro" id="IPR002900">
    <property type="entry name" value="DUF38/FTH_CAE_spp"/>
</dbReference>
<dbReference type="WormBase" id="C02H6.2">
    <property type="protein sequence ID" value="CE07858"/>
    <property type="gene ID" value="WBGene00015362"/>
    <property type="gene designation" value="fbxa-105"/>
</dbReference>
<dbReference type="CTD" id="179126"/>
<dbReference type="SMR" id="O17054"/>
<evidence type="ECO:0000313" key="4">
    <source>
        <dbReference type="WormBase" id="C02H6.2"/>
    </source>
</evidence>
<proteinExistence type="predicted"/>
<accession>O17054</accession>
<dbReference type="GeneID" id="179126"/>
<dbReference type="PhylomeDB" id="O17054"/>
<evidence type="ECO:0000313" key="2">
    <source>
        <dbReference type="EMBL" id="CCD62689.1"/>
    </source>
</evidence>
<organism evidence="2 3">
    <name type="scientific">Caenorhabditis elegans</name>
    <dbReference type="NCBI Taxonomy" id="6239"/>
    <lineage>
        <taxon>Eukaryota</taxon>
        <taxon>Metazoa</taxon>
        <taxon>Ecdysozoa</taxon>
        <taxon>Nematoda</taxon>
        <taxon>Chromadorea</taxon>
        <taxon>Rhabditida</taxon>
        <taxon>Rhabditina</taxon>
        <taxon>Rhabditomorpha</taxon>
        <taxon>Rhabditoidea</taxon>
        <taxon>Rhabditidae</taxon>
        <taxon>Peloderinae</taxon>
        <taxon>Caenorhabditis</taxon>
    </lineage>
</organism>
<dbReference type="CDD" id="cd22150">
    <property type="entry name" value="F-box_CeFBXA-like"/>
    <property type="match status" value="1"/>
</dbReference>
<dbReference type="PIR" id="T32257">
    <property type="entry name" value="T32257"/>
</dbReference>
<dbReference type="KEGG" id="cel:CELE_C02H6.2"/>
<protein>
    <submittedName>
        <fullName evidence="2">F-box domain-containing protein</fullName>
    </submittedName>
</protein>
<keyword evidence="3" id="KW-1185">Reference proteome</keyword>
<dbReference type="Pfam" id="PF01827">
    <property type="entry name" value="FTH"/>
    <property type="match status" value="1"/>
</dbReference>
<dbReference type="EMBL" id="BX284605">
    <property type="protein sequence ID" value="CCD62689.1"/>
    <property type="molecule type" value="Genomic_DNA"/>
</dbReference>
<sequence>MTDKKENTLGGCLQETAEITNMMTSVKFPREEPTFSNMPIEILTEVVNKLEPINRLVLQKVSRKLREFVNNMNPGIAFLRIDFTADWARLMVDKYEIICSKTGKSCQLKLLDEEKHELRKKTIEKYYYSDIILNDWRAIITKPKLRLNELYICLLSGGRTRLNSLQDIENILQTMKPLPVKHIHLLGYLFSELPVVFQHFQPGVLENIRLHSYQVTDDLTDLVTTSEQWNKAKSLEITGYCTLPKEMENLFHFEHFQLLLTQFSKTDASNVKKALRKPSKFVSGTFEIFIYNPAEVASVFDPQYTGGINGSIDYNVLEANSMFRLIFSQKRMIIEKMS</sequence>
<dbReference type="InterPro" id="IPR001810">
    <property type="entry name" value="F-box_dom"/>
</dbReference>
<dbReference type="InParanoid" id="O17054"/>
<dbReference type="RefSeq" id="NP_504892.1">
    <property type="nucleotide sequence ID" value="NM_072491.7"/>
</dbReference>
<evidence type="ECO:0000259" key="1">
    <source>
        <dbReference type="PROSITE" id="PS50181"/>
    </source>
</evidence>
<dbReference type="GO" id="GO:0045087">
    <property type="term" value="P:innate immune response"/>
    <property type="evidence" value="ECO:0007007"/>
    <property type="project" value="WormBase"/>
</dbReference>
<dbReference type="InterPro" id="IPR040161">
    <property type="entry name" value="FB224"/>
</dbReference>
<dbReference type="PaxDb" id="6239-C02H6.2"/>
<dbReference type="OrthoDB" id="3226064at2759"/>
<dbReference type="AGR" id="WB:WBGene00015362"/>
<evidence type="ECO:0000313" key="3">
    <source>
        <dbReference type="Proteomes" id="UP000001940"/>
    </source>
</evidence>
<dbReference type="UCSC" id="C02H6.2">
    <property type="organism name" value="c. elegans"/>
</dbReference>
<dbReference type="Bgee" id="WBGene00015362">
    <property type="expression patterns" value="Expressed in material anatomical entity and 4 other cell types or tissues"/>
</dbReference>
<dbReference type="SMART" id="SM00256">
    <property type="entry name" value="FBOX"/>
    <property type="match status" value="1"/>
</dbReference>
<dbReference type="PANTHER" id="PTHR23015:SF4">
    <property type="entry name" value="DUF38 DOMAIN-CONTAINING PROTEIN-RELATED"/>
    <property type="match status" value="1"/>
</dbReference>
<reference evidence="2 3" key="1">
    <citation type="journal article" date="1998" name="Science">
        <title>Genome sequence of the nematode C. elegans: a platform for investigating biology.</title>
        <authorList>
            <consortium name="The C. elegans sequencing consortium"/>
            <person name="Sulson J.E."/>
            <person name="Waterston R."/>
        </authorList>
    </citation>
    <scope>NUCLEOTIDE SEQUENCE [LARGE SCALE GENOMIC DNA]</scope>
    <source>
        <strain evidence="2 3">Bristol N2</strain>
    </source>
</reference>
<dbReference type="HOGENOM" id="CLU_030831_3_0_1"/>
<feature type="domain" description="F-box" evidence="1">
    <location>
        <begin position="32"/>
        <end position="81"/>
    </location>
</feature>
<dbReference type="AlphaFoldDB" id="O17054"/>
<gene>
    <name evidence="2 4" type="primary">fbxa-105</name>
    <name evidence="4" type="ORF">C02H6.2</name>
    <name evidence="2" type="ORF">CELE_C02H6.2</name>
</gene>
<dbReference type="FunCoup" id="O17054">
    <property type="interactions" value="237"/>
</dbReference>
<dbReference type="Pfam" id="PF00646">
    <property type="entry name" value="F-box"/>
    <property type="match status" value="1"/>
</dbReference>
<name>O17054_CAEEL</name>